<dbReference type="VEuPathDB" id="VectorBase:GPAI010530"/>
<sequence>MSLTAHNNSNSKYNCYYDNSTPSGAMKWGHNHVMKHNIYNPNTRYCTKLVTPVAAVVIDTAPIKISLAFKQQTTHRSDNGFTLMDFFCTSSKNKKQNEEKMKTTDIFCILYEIATIIKLTIRTWAKNGRNVGQNQRSNSKSSERQLTEYLSELESFEVKPRSQVVKWIEVPHMQRCRTQYVNNCTAAASVNVELQTSHIRPAEHAQSIR</sequence>
<keyword evidence="2" id="KW-1185">Reference proteome</keyword>
<proteinExistence type="predicted"/>
<reference evidence="1" key="2">
    <citation type="submission" date="2020-05" db="UniProtKB">
        <authorList>
            <consortium name="EnsemblMetazoa"/>
        </authorList>
    </citation>
    <scope>IDENTIFICATION</scope>
    <source>
        <strain evidence="1">IAEA</strain>
    </source>
</reference>
<protein>
    <submittedName>
        <fullName evidence="1">Uncharacterized protein</fullName>
    </submittedName>
</protein>
<dbReference type="EnsemblMetazoa" id="GPAI010530-RA">
    <property type="protein sequence ID" value="GPAI010530-PA"/>
    <property type="gene ID" value="GPAI010530"/>
</dbReference>
<reference evidence="2" key="1">
    <citation type="submission" date="2014-03" db="EMBL/GenBank/DDBJ databases">
        <authorList>
            <person name="Aksoy S."/>
            <person name="Warren W."/>
            <person name="Wilson R.K."/>
        </authorList>
    </citation>
    <scope>NUCLEOTIDE SEQUENCE [LARGE SCALE GENOMIC DNA]</scope>
    <source>
        <strain evidence="2">IAEA</strain>
    </source>
</reference>
<organism evidence="1 2">
    <name type="scientific">Glossina pallidipes</name>
    <name type="common">Tsetse fly</name>
    <dbReference type="NCBI Taxonomy" id="7398"/>
    <lineage>
        <taxon>Eukaryota</taxon>
        <taxon>Metazoa</taxon>
        <taxon>Ecdysozoa</taxon>
        <taxon>Arthropoda</taxon>
        <taxon>Hexapoda</taxon>
        <taxon>Insecta</taxon>
        <taxon>Pterygota</taxon>
        <taxon>Neoptera</taxon>
        <taxon>Endopterygota</taxon>
        <taxon>Diptera</taxon>
        <taxon>Brachycera</taxon>
        <taxon>Muscomorpha</taxon>
        <taxon>Hippoboscoidea</taxon>
        <taxon>Glossinidae</taxon>
        <taxon>Glossina</taxon>
    </lineage>
</organism>
<name>A0A1A9ZCH8_GLOPL</name>
<evidence type="ECO:0000313" key="2">
    <source>
        <dbReference type="Proteomes" id="UP000092445"/>
    </source>
</evidence>
<dbReference type="Proteomes" id="UP000092445">
    <property type="component" value="Unassembled WGS sequence"/>
</dbReference>
<evidence type="ECO:0000313" key="1">
    <source>
        <dbReference type="EnsemblMetazoa" id="GPAI010530-PA"/>
    </source>
</evidence>
<dbReference type="AlphaFoldDB" id="A0A1A9ZCH8"/>
<accession>A0A1A9ZCH8</accession>